<organism evidence="3 4">
    <name type="scientific">Fibrivirga algicola</name>
    <dbReference type="NCBI Taxonomy" id="2950420"/>
    <lineage>
        <taxon>Bacteria</taxon>
        <taxon>Pseudomonadati</taxon>
        <taxon>Bacteroidota</taxon>
        <taxon>Cytophagia</taxon>
        <taxon>Cytophagales</taxon>
        <taxon>Spirosomataceae</taxon>
        <taxon>Fibrivirga</taxon>
    </lineage>
</organism>
<evidence type="ECO:0000259" key="1">
    <source>
        <dbReference type="Pfam" id="PF07463"/>
    </source>
</evidence>
<dbReference type="Gene3D" id="3.90.75.20">
    <property type="match status" value="1"/>
</dbReference>
<evidence type="ECO:0000313" key="4">
    <source>
        <dbReference type="Proteomes" id="UP000606008"/>
    </source>
</evidence>
<feature type="domain" description="NUMOD4" evidence="1">
    <location>
        <begin position="12"/>
        <end position="62"/>
    </location>
</feature>
<reference evidence="4" key="1">
    <citation type="submission" date="2019-09" db="EMBL/GenBank/DDBJ databases">
        <authorList>
            <person name="Jung D.-H."/>
        </authorList>
    </citation>
    <scope>NUCLEOTIDE SEQUENCE [LARGE SCALE GENOMIC DNA]</scope>
    <source>
        <strain evidence="4">JA-25</strain>
    </source>
</reference>
<proteinExistence type="predicted"/>
<dbReference type="InterPro" id="IPR044925">
    <property type="entry name" value="His-Me_finger_sf"/>
</dbReference>
<dbReference type="Pfam" id="PF07463">
    <property type="entry name" value="NUMOD4"/>
    <property type="match status" value="1"/>
</dbReference>
<comment type="caution">
    <text evidence="3">The sequence shown here is derived from an EMBL/GenBank/DDBJ whole genome shotgun (WGS) entry which is preliminary data.</text>
</comment>
<dbReference type="InterPro" id="IPR010902">
    <property type="entry name" value="NUMOD4"/>
</dbReference>
<feature type="domain" description="HNH nuclease" evidence="2">
    <location>
        <begin position="70"/>
        <end position="113"/>
    </location>
</feature>
<evidence type="ECO:0000259" key="2">
    <source>
        <dbReference type="Pfam" id="PF13392"/>
    </source>
</evidence>
<protein>
    <recommendedName>
        <fullName evidence="5">HNH endonuclease</fullName>
    </recommendedName>
</protein>
<evidence type="ECO:0000313" key="3">
    <source>
        <dbReference type="EMBL" id="NID09146.1"/>
    </source>
</evidence>
<keyword evidence="4" id="KW-1185">Reference proteome</keyword>
<dbReference type="Proteomes" id="UP000606008">
    <property type="component" value="Unassembled WGS sequence"/>
</dbReference>
<name>A0ABX0QA89_9BACT</name>
<sequence length="206" mass="24294">MMTKMPATYWNEQWVPIVFQDIEDPPNYQVSNYGRLRSFQAGGEGKIIKGSIIQGYKSLNIRKKGKTFNRYVHKLVAEYFLPEGKPDQTYVLHLDHDKLNNRVQNLKWATQEEMIEHNRTNPNVLNRPLPKRTRNYKLTESKVRMIKKLLRNDKNRLKMIARQFGITHTQLNRIRSGENWKHVVLEDEQTFHQATPAMAYASQKNG</sequence>
<dbReference type="InterPro" id="IPR003615">
    <property type="entry name" value="HNH_nuc"/>
</dbReference>
<dbReference type="Pfam" id="PF13392">
    <property type="entry name" value="HNH_3"/>
    <property type="match status" value="1"/>
</dbReference>
<gene>
    <name evidence="3" type="ORF">F7231_03095</name>
</gene>
<dbReference type="SUPFAM" id="SSF54060">
    <property type="entry name" value="His-Me finger endonucleases"/>
    <property type="match status" value="1"/>
</dbReference>
<reference evidence="4" key="2">
    <citation type="submission" date="2023-07" db="EMBL/GenBank/DDBJ databases">
        <authorList>
            <person name="Jung D.-H."/>
        </authorList>
    </citation>
    <scope>NUCLEOTIDE SEQUENCE [LARGE SCALE GENOMIC DNA]</scope>
    <source>
        <strain evidence="4">JA-25</strain>
    </source>
</reference>
<dbReference type="RefSeq" id="WP_166690853.1">
    <property type="nucleotide sequence ID" value="NZ_WAEL01000001.1"/>
</dbReference>
<accession>A0ABX0QA89</accession>
<evidence type="ECO:0008006" key="5">
    <source>
        <dbReference type="Google" id="ProtNLM"/>
    </source>
</evidence>
<dbReference type="EMBL" id="WAEL01000001">
    <property type="protein sequence ID" value="NID09146.1"/>
    <property type="molecule type" value="Genomic_DNA"/>
</dbReference>